<dbReference type="EMBL" id="BGZK01002858">
    <property type="protein sequence ID" value="GBP97030.1"/>
    <property type="molecule type" value="Genomic_DNA"/>
</dbReference>
<sequence length="140" mass="15469">MYASIDPLLTALHVDRIGIKEVHRHRNRRFQTDACRYVSKTTSGRVNSQTGPPFVPAAVAPERILTSLCRATLFSPFAPLPSLTKQFTCCLCAATVFLLLGRIGRWSEEIARSALSLALAQAERDNESCFSCVQPAFIDL</sequence>
<keyword evidence="2" id="KW-1185">Reference proteome</keyword>
<reference evidence="1 2" key="1">
    <citation type="journal article" date="2019" name="Commun. Biol.">
        <title>The bagworm genome reveals a unique fibroin gene that provides high tensile strength.</title>
        <authorList>
            <person name="Kono N."/>
            <person name="Nakamura H."/>
            <person name="Ohtoshi R."/>
            <person name="Tomita M."/>
            <person name="Numata K."/>
            <person name="Arakawa K."/>
        </authorList>
    </citation>
    <scope>NUCLEOTIDE SEQUENCE [LARGE SCALE GENOMIC DNA]</scope>
</reference>
<accession>A0A4C2AA84</accession>
<gene>
    <name evidence="1" type="ORF">EVAR_100348_1</name>
</gene>
<dbReference type="AlphaFoldDB" id="A0A4C2AA84"/>
<organism evidence="1 2">
    <name type="scientific">Eumeta variegata</name>
    <name type="common">Bagworm moth</name>
    <name type="synonym">Eumeta japonica</name>
    <dbReference type="NCBI Taxonomy" id="151549"/>
    <lineage>
        <taxon>Eukaryota</taxon>
        <taxon>Metazoa</taxon>
        <taxon>Ecdysozoa</taxon>
        <taxon>Arthropoda</taxon>
        <taxon>Hexapoda</taxon>
        <taxon>Insecta</taxon>
        <taxon>Pterygota</taxon>
        <taxon>Neoptera</taxon>
        <taxon>Endopterygota</taxon>
        <taxon>Lepidoptera</taxon>
        <taxon>Glossata</taxon>
        <taxon>Ditrysia</taxon>
        <taxon>Tineoidea</taxon>
        <taxon>Psychidae</taxon>
        <taxon>Oiketicinae</taxon>
        <taxon>Eumeta</taxon>
    </lineage>
</organism>
<evidence type="ECO:0000313" key="2">
    <source>
        <dbReference type="Proteomes" id="UP000299102"/>
    </source>
</evidence>
<name>A0A4C2AA84_EUMVA</name>
<proteinExistence type="predicted"/>
<comment type="caution">
    <text evidence="1">The sequence shown here is derived from an EMBL/GenBank/DDBJ whole genome shotgun (WGS) entry which is preliminary data.</text>
</comment>
<dbReference type="Proteomes" id="UP000299102">
    <property type="component" value="Unassembled WGS sequence"/>
</dbReference>
<protein>
    <submittedName>
        <fullName evidence="1">Uncharacterized protein</fullName>
    </submittedName>
</protein>
<evidence type="ECO:0000313" key="1">
    <source>
        <dbReference type="EMBL" id="GBP97030.1"/>
    </source>
</evidence>